<feature type="domain" description="C2H2-type" evidence="2">
    <location>
        <begin position="1100"/>
        <end position="1126"/>
    </location>
</feature>
<evidence type="ECO:0000313" key="3">
    <source>
        <dbReference type="EMBL" id="EPS37574.1"/>
    </source>
</evidence>
<feature type="region of interest" description="Disordered" evidence="1">
    <location>
        <begin position="1000"/>
        <end position="1063"/>
    </location>
</feature>
<dbReference type="AlphaFoldDB" id="S8A461"/>
<proteinExistence type="predicted"/>
<dbReference type="HOGENOM" id="CLU_277418_0_0_1"/>
<dbReference type="InterPro" id="IPR013087">
    <property type="entry name" value="Znf_C2H2_type"/>
</dbReference>
<keyword evidence="4" id="KW-1185">Reference proteome</keyword>
<dbReference type="SMART" id="SM00355">
    <property type="entry name" value="ZnF_C2H2"/>
    <property type="match status" value="2"/>
</dbReference>
<dbReference type="Proteomes" id="UP000015100">
    <property type="component" value="Unassembled WGS sequence"/>
</dbReference>
<dbReference type="OMA" id="RRIECEW"/>
<accession>S8A461</accession>
<feature type="compositionally biased region" description="Pro residues" evidence="1">
    <location>
        <begin position="1021"/>
        <end position="1031"/>
    </location>
</feature>
<gene>
    <name evidence="3" type="ORF">H072_8736</name>
</gene>
<evidence type="ECO:0000313" key="4">
    <source>
        <dbReference type="Proteomes" id="UP000015100"/>
    </source>
</evidence>
<reference evidence="3 4" key="1">
    <citation type="journal article" date="2013" name="PLoS Genet.">
        <title>Genomic mechanisms accounting for the adaptation to parasitism in nematode-trapping fungi.</title>
        <authorList>
            <person name="Meerupati T."/>
            <person name="Andersson K.M."/>
            <person name="Friman E."/>
            <person name="Kumar D."/>
            <person name="Tunlid A."/>
            <person name="Ahren D."/>
        </authorList>
    </citation>
    <scope>NUCLEOTIDE SEQUENCE [LARGE SCALE GENOMIC DNA]</scope>
    <source>
        <strain evidence="3 4">CBS 200.50</strain>
    </source>
</reference>
<dbReference type="EMBL" id="AQGS01000632">
    <property type="protein sequence ID" value="EPS37574.1"/>
    <property type="molecule type" value="Genomic_DNA"/>
</dbReference>
<comment type="caution">
    <text evidence="3">The sequence shown here is derived from an EMBL/GenBank/DDBJ whole genome shotgun (WGS) entry which is preliminary data.</text>
</comment>
<protein>
    <recommendedName>
        <fullName evidence="2">C2H2-type domain-containing protein</fullName>
    </recommendedName>
</protein>
<feature type="domain" description="C2H2-type" evidence="2">
    <location>
        <begin position="1068"/>
        <end position="1092"/>
    </location>
</feature>
<name>S8A461_DACHA</name>
<evidence type="ECO:0000259" key="2">
    <source>
        <dbReference type="SMART" id="SM00355"/>
    </source>
</evidence>
<reference evidence="4" key="2">
    <citation type="submission" date="2013-04" db="EMBL/GenBank/DDBJ databases">
        <title>Genomic mechanisms accounting for the adaptation to parasitism in nematode-trapping fungi.</title>
        <authorList>
            <person name="Ahren D.G."/>
        </authorList>
    </citation>
    <scope>NUCLEOTIDE SEQUENCE [LARGE SCALE GENOMIC DNA]</scope>
    <source>
        <strain evidence="4">CBS 200.50</strain>
    </source>
</reference>
<dbReference type="Gene3D" id="3.30.160.60">
    <property type="entry name" value="Classic Zinc Finger"/>
    <property type="match status" value="1"/>
</dbReference>
<evidence type="ECO:0000256" key="1">
    <source>
        <dbReference type="SAM" id="MobiDB-lite"/>
    </source>
</evidence>
<dbReference type="OrthoDB" id="5317232at2759"/>
<organism evidence="3 4">
    <name type="scientific">Dactylellina haptotyla (strain CBS 200.50)</name>
    <name type="common">Nematode-trapping fungus</name>
    <name type="synonym">Monacrosporium haptotylum</name>
    <dbReference type="NCBI Taxonomy" id="1284197"/>
    <lineage>
        <taxon>Eukaryota</taxon>
        <taxon>Fungi</taxon>
        <taxon>Dikarya</taxon>
        <taxon>Ascomycota</taxon>
        <taxon>Pezizomycotina</taxon>
        <taxon>Orbiliomycetes</taxon>
        <taxon>Orbiliales</taxon>
        <taxon>Orbiliaceae</taxon>
        <taxon>Dactylellina</taxon>
    </lineage>
</organism>
<sequence length="1135" mass="128072">MYRGDENKLPQDTIFDGINRPQVQYNSLNQMADWILTPSYTNPRAANPWSGLRGIDENIEQSSFNQDTQQWSPQNPDNVAQLDADDSMTSSPFQDLDIYNEEGHVEPMELEDLESPSPYVVLLNGKQTETEEGTAVSTPWIYLWKAENTECSEPCTWAAFEDVRLERTRYVKNPEMQAAKAFYNALQVLLRSLQATEAVLSPDLRMHHERTNCENEMLQSFREYERHTSECTVCFPAFMNVDHKLSLCELGTELAENVFLAIDWYATATFGNYETVTLEVPGHSVRSLLQALAEPEEITSFQSENLYRDSLSMDAPIQTLAVESLGIISSILGLEDDTSVTHSRTPKPKNTNEKMHTRISNLTRRSFFDGPYEVEFLTANPEVIITNLDEYLNIPSRRRLLRSQIGNEGMRAIRRLFNVSLHGYNVLEQAFGGKVDDDYDFYHDFPNHADLLSLGVQTFIELSNEKPAYPTALREVYSILHLCDSINQILPHQRNERKRRTESFKQELRGWKNVIEAGDERSAFELIVEVRWPSPRLPSLNQASNFVEGTTSLEMSKNSSTTEIVSDQGFQYHLNDFDPMSKALLWMQLIAGIVFTTIATYFTLNHRMVNILVLYLTGGDIYTLNSSRTIDNTSTNLPNNRAWISTNSMKFIEKVRRHIIDKLRVPEFSKFSEAVEVAMDSLSCGWISTLKDLETMLLRVAKLTECTKIEFLAFVQKVLDLSITCAANMTRCESHRVAFKKSPIRYTNSYKTSRVEEENESWIADETEIPTILPNVATRVGMKSKSGFKHQPFDVISGPPSPVAASFASSRGLGDRIKADFLEDVSMSTEDRLVSDTTSYFPLENIDHDLSGGTLATFTSVINGPTLDPVLTLENQDNILGLSQTSYPTPTSKSYSQSSNSIYNTHSNFDSFWNLSRPPVVVSTLADHSGYYLAPSSNWHLTEDFLGSTSSPSNAYYPPPSIAATLATSYADSLKPSATVSLPPTTQSMHRANNPYISSTIASPISRYPNGEETPRFLPMAPTPPPPVPPPKPRKRRRSSPVKEEDANGTAVNGAAPPPKRQKKTMFFKCPICRHDIAAPRMNLTRHIRSVHADSRQRRIECEWPGCATTFQAARKDNYRAHLRKHQEKLGDPGN</sequence>
<dbReference type="STRING" id="1284197.S8A461"/>